<feature type="domain" description="Metalloenzyme" evidence="1">
    <location>
        <begin position="24"/>
        <end position="62"/>
    </location>
</feature>
<dbReference type="RefSeq" id="WP_177104035.1">
    <property type="nucleotide sequence ID" value="NZ_JACAQA010000034.1"/>
</dbReference>
<protein>
    <recommendedName>
        <fullName evidence="1">Metalloenzyme domain-containing protein</fullName>
    </recommendedName>
</protein>
<dbReference type="AlphaFoldDB" id="A0A7Y7WW92"/>
<dbReference type="Proteomes" id="UP000522864">
    <property type="component" value="Unassembled WGS sequence"/>
</dbReference>
<dbReference type="GO" id="GO:0003824">
    <property type="term" value="F:catalytic activity"/>
    <property type="evidence" value="ECO:0007669"/>
    <property type="project" value="InterPro"/>
</dbReference>
<dbReference type="Pfam" id="PF01676">
    <property type="entry name" value="Metalloenzyme"/>
    <property type="match status" value="1"/>
</dbReference>
<accession>A0A7Y7WW92</accession>
<organism evidence="2 3">
    <name type="scientific">Pseudomonas gingeri</name>
    <dbReference type="NCBI Taxonomy" id="117681"/>
    <lineage>
        <taxon>Bacteria</taxon>
        <taxon>Pseudomonadati</taxon>
        <taxon>Pseudomonadota</taxon>
        <taxon>Gammaproteobacteria</taxon>
        <taxon>Pseudomonadales</taxon>
        <taxon>Pseudomonadaceae</taxon>
        <taxon>Pseudomonas</taxon>
    </lineage>
</organism>
<dbReference type="InterPro" id="IPR006124">
    <property type="entry name" value="Metalloenzyme"/>
</dbReference>
<reference evidence="2 3" key="1">
    <citation type="submission" date="2020-04" db="EMBL/GenBank/DDBJ databases">
        <title>Molecular characterization of pseudomonads from Agaricus bisporus reveal novel blotch 2 pathogens in Western Europe.</title>
        <authorList>
            <person name="Taparia T."/>
            <person name="Krijger M."/>
            <person name="Haynes E."/>
            <person name="Elpinstone J.G."/>
            <person name="Noble R."/>
            <person name="Van Der Wolf J."/>
        </authorList>
    </citation>
    <scope>NUCLEOTIDE SEQUENCE [LARGE SCALE GENOMIC DNA]</scope>
    <source>
        <strain evidence="2 3">G9001</strain>
    </source>
</reference>
<evidence type="ECO:0000313" key="2">
    <source>
        <dbReference type="EMBL" id="NWB88859.1"/>
    </source>
</evidence>
<comment type="caution">
    <text evidence="2">The sequence shown here is derived from an EMBL/GenBank/DDBJ whole genome shotgun (WGS) entry which is preliminary data.</text>
</comment>
<dbReference type="SUPFAM" id="SSF53649">
    <property type="entry name" value="Alkaline phosphatase-like"/>
    <property type="match status" value="1"/>
</dbReference>
<proteinExistence type="predicted"/>
<evidence type="ECO:0000259" key="1">
    <source>
        <dbReference type="Pfam" id="PF01676"/>
    </source>
</evidence>
<dbReference type="Gene3D" id="3.40.720.10">
    <property type="entry name" value="Alkaline Phosphatase, subunit A"/>
    <property type="match status" value="1"/>
</dbReference>
<dbReference type="EMBL" id="JACAQA010000034">
    <property type="protein sequence ID" value="NWB88859.1"/>
    <property type="molecule type" value="Genomic_DNA"/>
</dbReference>
<evidence type="ECO:0000313" key="3">
    <source>
        <dbReference type="Proteomes" id="UP000522864"/>
    </source>
</evidence>
<dbReference type="InterPro" id="IPR017850">
    <property type="entry name" value="Alkaline_phosphatase_core_sf"/>
</dbReference>
<dbReference type="GO" id="GO:0046872">
    <property type="term" value="F:metal ion binding"/>
    <property type="evidence" value="ECO:0007669"/>
    <property type="project" value="InterPro"/>
</dbReference>
<sequence length="63" mass="6912">MALLFDGSAAAQRYCLTLASYLDSGKCLITADHGNVEQMLDVDYGRTHTIHTLNPFPLILVSE</sequence>
<name>A0A7Y7WW92_9PSED</name>
<gene>
    <name evidence="2" type="ORF">HX830_28735</name>
</gene>